<sequence>MLLVTAEKIQATLQSGWRTKILTDEMKEKIVEMVAVGSLLSEIVSELSTWNREVKESHVKEYLKRYLAKLSMCELTITVRKKTFNVAKVEEQHDTLTLIDFLALQCYETSVRKEKEMFFEKLLELAHPYITQTATRYTKREQDRQDLISILSQDLWRLLGKWEPDKKYGSSHFHYLMLRQLRNQAYNELQRFTKANIPTRECDMAPGTLDFGNISIGARSALDDLEVKDLMFKLLANVDDDKTRELLSLALQDLTIDEIKKITNRKSALAIKRRQESVRPIIIDLVYGSCTQFICDLSNQIEDVDSKNIMKHYCAGKTVQEIKQILKLSTQQVRNCVEKYKKH</sequence>
<name>X0SWJ7_9ZZZZ</name>
<dbReference type="GO" id="GO:0003700">
    <property type="term" value="F:DNA-binding transcription factor activity"/>
    <property type="evidence" value="ECO:0007669"/>
    <property type="project" value="InterPro"/>
</dbReference>
<dbReference type="InterPro" id="IPR013325">
    <property type="entry name" value="RNA_pol_sigma_r2"/>
</dbReference>
<gene>
    <name evidence="1" type="ORF">S01H1_13971</name>
</gene>
<evidence type="ECO:0000313" key="1">
    <source>
        <dbReference type="EMBL" id="GAF80302.1"/>
    </source>
</evidence>
<dbReference type="SUPFAM" id="SSF88946">
    <property type="entry name" value="Sigma2 domain of RNA polymerase sigma factors"/>
    <property type="match status" value="1"/>
</dbReference>
<dbReference type="AlphaFoldDB" id="X0SWJ7"/>
<protein>
    <submittedName>
        <fullName evidence="1">Uncharacterized protein</fullName>
    </submittedName>
</protein>
<dbReference type="Gene3D" id="1.10.1740.10">
    <property type="match status" value="1"/>
</dbReference>
<reference evidence="1" key="1">
    <citation type="journal article" date="2014" name="Front. Microbiol.">
        <title>High frequency of phylogenetically diverse reductive dehalogenase-homologous genes in deep subseafloor sedimentary metagenomes.</title>
        <authorList>
            <person name="Kawai M."/>
            <person name="Futagami T."/>
            <person name="Toyoda A."/>
            <person name="Takaki Y."/>
            <person name="Nishi S."/>
            <person name="Hori S."/>
            <person name="Arai W."/>
            <person name="Tsubouchi T."/>
            <person name="Morono Y."/>
            <person name="Uchiyama I."/>
            <person name="Ito T."/>
            <person name="Fujiyama A."/>
            <person name="Inagaki F."/>
            <person name="Takami H."/>
        </authorList>
    </citation>
    <scope>NUCLEOTIDE SEQUENCE</scope>
    <source>
        <strain evidence="1">Expedition CK06-06</strain>
    </source>
</reference>
<comment type="caution">
    <text evidence="1">The sequence shown here is derived from an EMBL/GenBank/DDBJ whole genome shotgun (WGS) entry which is preliminary data.</text>
</comment>
<organism evidence="1">
    <name type="scientific">marine sediment metagenome</name>
    <dbReference type="NCBI Taxonomy" id="412755"/>
    <lineage>
        <taxon>unclassified sequences</taxon>
        <taxon>metagenomes</taxon>
        <taxon>ecological metagenomes</taxon>
    </lineage>
</organism>
<proteinExistence type="predicted"/>
<dbReference type="EMBL" id="BARS01007239">
    <property type="protein sequence ID" value="GAF80302.1"/>
    <property type="molecule type" value="Genomic_DNA"/>
</dbReference>
<dbReference type="GO" id="GO:0006352">
    <property type="term" value="P:DNA-templated transcription initiation"/>
    <property type="evidence" value="ECO:0007669"/>
    <property type="project" value="InterPro"/>
</dbReference>
<feature type="non-terminal residue" evidence="1">
    <location>
        <position position="343"/>
    </location>
</feature>
<accession>X0SWJ7</accession>